<keyword evidence="2" id="KW-0479">Metal-binding</keyword>
<dbReference type="Pfam" id="PF00355">
    <property type="entry name" value="Rieske"/>
    <property type="match status" value="1"/>
</dbReference>
<gene>
    <name evidence="6" type="ORF">FHX42_000907</name>
</gene>
<evidence type="ECO:0000256" key="3">
    <source>
        <dbReference type="ARBA" id="ARBA00023004"/>
    </source>
</evidence>
<dbReference type="AlphaFoldDB" id="A0A839DXV6"/>
<dbReference type="GO" id="GO:0016705">
    <property type="term" value="F:oxidoreductase activity, acting on paired donors, with incorporation or reduction of molecular oxygen"/>
    <property type="evidence" value="ECO:0007669"/>
    <property type="project" value="UniProtKB-ARBA"/>
</dbReference>
<dbReference type="RefSeq" id="WP_182542867.1">
    <property type="nucleotide sequence ID" value="NZ_JACGWZ010000001.1"/>
</dbReference>
<dbReference type="InterPro" id="IPR017941">
    <property type="entry name" value="Rieske_2Fe-2S"/>
</dbReference>
<evidence type="ECO:0000256" key="1">
    <source>
        <dbReference type="ARBA" id="ARBA00022714"/>
    </source>
</evidence>
<dbReference type="GO" id="GO:0051537">
    <property type="term" value="F:2 iron, 2 sulfur cluster binding"/>
    <property type="evidence" value="ECO:0007669"/>
    <property type="project" value="UniProtKB-KW"/>
</dbReference>
<evidence type="ECO:0000313" key="7">
    <source>
        <dbReference type="Proteomes" id="UP000569329"/>
    </source>
</evidence>
<dbReference type="Gene3D" id="2.102.10.10">
    <property type="entry name" value="Rieske [2Fe-2S] iron-sulphur domain"/>
    <property type="match status" value="1"/>
</dbReference>
<evidence type="ECO:0000256" key="4">
    <source>
        <dbReference type="ARBA" id="ARBA00023014"/>
    </source>
</evidence>
<sequence length="196" mass="20651">MTRNGDVGAMDPGVRELLDKIEAAGVPETRRTAEDLVRTVGECYGEGLGRIVGILRGRGEVGGELLRWLAADDLVGGLLAVHGLHPNARACWMDVRAARTLGPGELMSVWAEYDSVLVCNASGELYAYRDRCPACTAALAEADLDGAVLTCPGCQEPYDVRAAGGGVLDPHAQLDPLPLRSDGTTVWVAVPVEIAS</sequence>
<feature type="domain" description="Rieske" evidence="5">
    <location>
        <begin position="92"/>
        <end position="188"/>
    </location>
</feature>
<dbReference type="InterPro" id="IPR036922">
    <property type="entry name" value="Rieske_2Fe-2S_sf"/>
</dbReference>
<keyword evidence="7" id="KW-1185">Reference proteome</keyword>
<keyword evidence="1" id="KW-0001">2Fe-2S</keyword>
<protein>
    <submittedName>
        <fullName evidence="6">Nitrite reductase/ring-hydroxylating ferredoxin subunit</fullName>
    </submittedName>
</protein>
<accession>A0A839DXV6</accession>
<keyword evidence="3" id="KW-0408">Iron</keyword>
<dbReference type="Proteomes" id="UP000569329">
    <property type="component" value="Unassembled WGS sequence"/>
</dbReference>
<dbReference type="SUPFAM" id="SSF50022">
    <property type="entry name" value="ISP domain"/>
    <property type="match status" value="1"/>
</dbReference>
<dbReference type="PROSITE" id="PS51296">
    <property type="entry name" value="RIESKE"/>
    <property type="match status" value="1"/>
</dbReference>
<comment type="caution">
    <text evidence="6">The sequence shown here is derived from an EMBL/GenBank/DDBJ whole genome shotgun (WGS) entry which is preliminary data.</text>
</comment>
<proteinExistence type="predicted"/>
<evidence type="ECO:0000313" key="6">
    <source>
        <dbReference type="EMBL" id="MBA8823578.1"/>
    </source>
</evidence>
<keyword evidence="4" id="KW-0411">Iron-sulfur</keyword>
<name>A0A839DXV6_9PSEU</name>
<evidence type="ECO:0000256" key="2">
    <source>
        <dbReference type="ARBA" id="ARBA00022723"/>
    </source>
</evidence>
<organism evidence="6 7">
    <name type="scientific">Halosaccharopolyspora lacisalsi</name>
    <dbReference type="NCBI Taxonomy" id="1000566"/>
    <lineage>
        <taxon>Bacteria</taxon>
        <taxon>Bacillati</taxon>
        <taxon>Actinomycetota</taxon>
        <taxon>Actinomycetes</taxon>
        <taxon>Pseudonocardiales</taxon>
        <taxon>Pseudonocardiaceae</taxon>
        <taxon>Halosaccharopolyspora</taxon>
    </lineage>
</organism>
<reference evidence="6 7" key="1">
    <citation type="submission" date="2020-07" db="EMBL/GenBank/DDBJ databases">
        <title>Sequencing the genomes of 1000 actinobacteria strains.</title>
        <authorList>
            <person name="Klenk H.-P."/>
        </authorList>
    </citation>
    <scope>NUCLEOTIDE SEQUENCE [LARGE SCALE GENOMIC DNA]</scope>
    <source>
        <strain evidence="6 7">DSM 45975</strain>
    </source>
</reference>
<dbReference type="GO" id="GO:0004497">
    <property type="term" value="F:monooxygenase activity"/>
    <property type="evidence" value="ECO:0007669"/>
    <property type="project" value="UniProtKB-ARBA"/>
</dbReference>
<dbReference type="GO" id="GO:0046872">
    <property type="term" value="F:metal ion binding"/>
    <property type="evidence" value="ECO:0007669"/>
    <property type="project" value="UniProtKB-KW"/>
</dbReference>
<evidence type="ECO:0000259" key="5">
    <source>
        <dbReference type="PROSITE" id="PS51296"/>
    </source>
</evidence>
<dbReference type="EMBL" id="JACGWZ010000001">
    <property type="protein sequence ID" value="MBA8823578.1"/>
    <property type="molecule type" value="Genomic_DNA"/>
</dbReference>